<comment type="subcellular location">
    <subcellularLocation>
        <location evidence="1">Cytoplasm</location>
        <location evidence="1">Cytoskeleton</location>
    </subcellularLocation>
</comment>
<evidence type="ECO:0000256" key="2">
    <source>
        <dbReference type="ARBA" id="ARBA00005885"/>
    </source>
</evidence>
<keyword evidence="9" id="KW-1185">Reference proteome</keyword>
<dbReference type="Pfam" id="PF06886">
    <property type="entry name" value="TPX2"/>
    <property type="match status" value="1"/>
</dbReference>
<evidence type="ECO:0000256" key="6">
    <source>
        <dbReference type="SAM" id="MobiDB-lite"/>
    </source>
</evidence>
<proteinExistence type="inferred from homology"/>
<gene>
    <name evidence="8" type="ORF">CDL12_17883</name>
</gene>
<feature type="compositionally biased region" description="Basic and acidic residues" evidence="6">
    <location>
        <begin position="183"/>
        <end position="194"/>
    </location>
</feature>
<evidence type="ECO:0000256" key="1">
    <source>
        <dbReference type="ARBA" id="ARBA00004245"/>
    </source>
</evidence>
<evidence type="ECO:0000256" key="3">
    <source>
        <dbReference type="ARBA" id="ARBA00022490"/>
    </source>
</evidence>
<feature type="region of interest" description="Disordered" evidence="6">
    <location>
        <begin position="1"/>
        <end position="28"/>
    </location>
</feature>
<dbReference type="PANTHER" id="PTHR47067">
    <property type="entry name" value="TPX2 (TARGETING PROTEIN FOR XKLP2) PROTEIN FAMILY-RELATED"/>
    <property type="match status" value="1"/>
</dbReference>
<dbReference type="EMBL" id="NKXS01003511">
    <property type="protein sequence ID" value="PIN09535.1"/>
    <property type="molecule type" value="Genomic_DNA"/>
</dbReference>
<comment type="caution">
    <text evidence="8">The sequence shown here is derived from an EMBL/GenBank/DDBJ whole genome shotgun (WGS) entry which is preliminary data.</text>
</comment>
<dbReference type="InterPro" id="IPR044216">
    <property type="entry name" value="WDL7"/>
</dbReference>
<dbReference type="InterPro" id="IPR027329">
    <property type="entry name" value="TPX2_C"/>
</dbReference>
<accession>A0A2G9GWE7</accession>
<reference evidence="9" key="1">
    <citation type="journal article" date="2018" name="Gigascience">
        <title>Genome assembly of the Pink Ipe (Handroanthus impetiginosus, Bignoniaceae), a highly valued, ecologically keystone Neotropical timber forest tree.</title>
        <authorList>
            <person name="Silva-Junior O.B."/>
            <person name="Grattapaglia D."/>
            <person name="Novaes E."/>
            <person name="Collevatti R.G."/>
        </authorList>
    </citation>
    <scope>NUCLEOTIDE SEQUENCE [LARGE SCALE GENOMIC DNA]</scope>
    <source>
        <strain evidence="9">cv. UFG-1</strain>
    </source>
</reference>
<evidence type="ECO:0000256" key="4">
    <source>
        <dbReference type="ARBA" id="ARBA00022701"/>
    </source>
</evidence>
<dbReference type="PANTHER" id="PTHR47067:SF16">
    <property type="entry name" value="TPX2 (TARGETING PROTEIN FOR XKLP2) PROTEIN FAMILY"/>
    <property type="match status" value="1"/>
</dbReference>
<comment type="similarity">
    <text evidence="2">Belongs to the TPX2 family.</text>
</comment>
<dbReference type="AlphaFoldDB" id="A0A2G9GWE7"/>
<evidence type="ECO:0000313" key="9">
    <source>
        <dbReference type="Proteomes" id="UP000231279"/>
    </source>
</evidence>
<evidence type="ECO:0000313" key="8">
    <source>
        <dbReference type="EMBL" id="PIN09535.1"/>
    </source>
</evidence>
<feature type="compositionally biased region" description="Polar residues" evidence="6">
    <location>
        <begin position="492"/>
        <end position="504"/>
    </location>
</feature>
<dbReference type="STRING" id="429701.A0A2G9GWE7"/>
<keyword evidence="4" id="KW-0493">Microtubule</keyword>
<keyword evidence="5" id="KW-0206">Cytoskeleton</keyword>
<feature type="region of interest" description="Disordered" evidence="6">
    <location>
        <begin position="393"/>
        <end position="416"/>
    </location>
</feature>
<dbReference type="GO" id="GO:0005874">
    <property type="term" value="C:microtubule"/>
    <property type="evidence" value="ECO:0007669"/>
    <property type="project" value="UniProtKB-KW"/>
</dbReference>
<dbReference type="OrthoDB" id="621651at2759"/>
<feature type="region of interest" description="Disordered" evidence="6">
    <location>
        <begin position="483"/>
        <end position="520"/>
    </location>
</feature>
<feature type="region of interest" description="Disordered" evidence="6">
    <location>
        <begin position="179"/>
        <end position="259"/>
    </location>
</feature>
<evidence type="ECO:0000256" key="5">
    <source>
        <dbReference type="ARBA" id="ARBA00023212"/>
    </source>
</evidence>
<feature type="compositionally biased region" description="Polar residues" evidence="6">
    <location>
        <begin position="511"/>
        <end position="520"/>
    </location>
</feature>
<feature type="compositionally biased region" description="Basic and acidic residues" evidence="6">
    <location>
        <begin position="237"/>
        <end position="253"/>
    </location>
</feature>
<feature type="domain" description="TPX2 C-terminal" evidence="7">
    <location>
        <begin position="376"/>
        <end position="432"/>
    </location>
</feature>
<feature type="region of interest" description="Disordered" evidence="6">
    <location>
        <begin position="116"/>
        <end position="153"/>
    </location>
</feature>
<keyword evidence="3" id="KW-0963">Cytoplasm</keyword>
<evidence type="ECO:0000259" key="7">
    <source>
        <dbReference type="Pfam" id="PF06886"/>
    </source>
</evidence>
<name>A0A2G9GWE7_9LAMI</name>
<organism evidence="8 9">
    <name type="scientific">Handroanthus impetiginosus</name>
    <dbReference type="NCBI Taxonomy" id="429701"/>
    <lineage>
        <taxon>Eukaryota</taxon>
        <taxon>Viridiplantae</taxon>
        <taxon>Streptophyta</taxon>
        <taxon>Embryophyta</taxon>
        <taxon>Tracheophyta</taxon>
        <taxon>Spermatophyta</taxon>
        <taxon>Magnoliopsida</taxon>
        <taxon>eudicotyledons</taxon>
        <taxon>Gunneridae</taxon>
        <taxon>Pentapetalae</taxon>
        <taxon>asterids</taxon>
        <taxon>lamiids</taxon>
        <taxon>Lamiales</taxon>
        <taxon>Bignoniaceae</taxon>
        <taxon>Crescentiina</taxon>
        <taxon>Tabebuia alliance</taxon>
        <taxon>Handroanthus</taxon>
    </lineage>
</organism>
<protein>
    <recommendedName>
        <fullName evidence="7">TPX2 C-terminal domain-containing protein</fullName>
    </recommendedName>
</protein>
<feature type="compositionally biased region" description="Polar residues" evidence="6">
    <location>
        <begin position="208"/>
        <end position="220"/>
    </location>
</feature>
<sequence>MGESSACLARSFSQPSPTSSEEKGNPLQRALTTSISFGRFMSESLDWEKWSAFTHNRYLEEVEKYSRPGSVAEKKAYFEAHFKRRRAAALLEQQNAAANNFSVANMQNNVEAENLNEVEVQNSDQDPPVDQDGSYDASVEGTPENGQPRGIEKVVEPTISVEGLVESTNHFGNDECVSGIMSKNKDKSCDKDDSTITNLESESGKQLEVSSSKLSTNGSASKGAPSVKPILPVQLRNSEKSPDSKSSRRESGNKRRSYTTSLHMSINFASCSGETQNPTSPGLPKIANSRIIRAPAKKYKNSMVSQTSTRASVNCIFKHHLTTPPAENNRTITSHSDSISGSRMVDGKVQSPFTNYSKSSNTLGSKARLPTVTSSFTFKSEERAEKRKEFFQKLKQKSKSKEAEKQKPHTKSQVKPSSFIELRNSIALKATKSAEVPPKVELPNNTPKKIPPVKIACTKVEERAPFKVQNNIDSRPPWRLSMKMEWSKDVSGKNNRPPLSSTKGFSRKSMSENASPNVQI</sequence>
<dbReference type="Proteomes" id="UP000231279">
    <property type="component" value="Unassembled WGS sequence"/>
</dbReference>